<dbReference type="Pfam" id="PF07927">
    <property type="entry name" value="HicA_toxin"/>
    <property type="match status" value="1"/>
</dbReference>
<evidence type="ECO:0000256" key="5">
    <source>
        <dbReference type="ARBA" id="ARBA00022801"/>
    </source>
</evidence>
<dbReference type="SUPFAM" id="SSF54786">
    <property type="entry name" value="YcfA/nrd intein domain"/>
    <property type="match status" value="1"/>
</dbReference>
<evidence type="ECO:0000256" key="2">
    <source>
        <dbReference type="ARBA" id="ARBA00022649"/>
    </source>
</evidence>
<keyword evidence="5" id="KW-0378">Hydrolase</keyword>
<evidence type="ECO:0000313" key="8">
    <source>
        <dbReference type="EMBL" id="NWH06963.1"/>
    </source>
</evidence>
<dbReference type="EMBL" id="JACADJ010000159">
    <property type="protein sequence ID" value="NWH06963.1"/>
    <property type="molecule type" value="Genomic_DNA"/>
</dbReference>
<sequence>MGNIPVIKPKTIIRILGKLGFVEVRQKGSHKQWAHSHFPGYATANELCEFAICFK</sequence>
<dbReference type="GO" id="GO:0003729">
    <property type="term" value="F:mRNA binding"/>
    <property type="evidence" value="ECO:0007669"/>
    <property type="project" value="InterPro"/>
</dbReference>
<dbReference type="InterPro" id="IPR012933">
    <property type="entry name" value="HicA_mRNA_interferase"/>
</dbReference>
<evidence type="ECO:0000256" key="1">
    <source>
        <dbReference type="ARBA" id="ARBA00006620"/>
    </source>
</evidence>
<evidence type="ECO:0000313" key="9">
    <source>
        <dbReference type="Proteomes" id="UP000553343"/>
    </source>
</evidence>
<gene>
    <name evidence="8" type="ORF">HXW94_18625</name>
</gene>
<organism evidence="8 9">
    <name type="scientific">Desulfobacter latus</name>
    <dbReference type="NCBI Taxonomy" id="2292"/>
    <lineage>
        <taxon>Bacteria</taxon>
        <taxon>Pseudomonadati</taxon>
        <taxon>Thermodesulfobacteriota</taxon>
        <taxon>Desulfobacteria</taxon>
        <taxon>Desulfobacterales</taxon>
        <taxon>Desulfobacteraceae</taxon>
        <taxon>Desulfobacter</taxon>
    </lineage>
</organism>
<evidence type="ECO:0000256" key="4">
    <source>
        <dbReference type="ARBA" id="ARBA00022759"/>
    </source>
</evidence>
<evidence type="ECO:0000256" key="6">
    <source>
        <dbReference type="ARBA" id="ARBA00022884"/>
    </source>
</evidence>
<keyword evidence="3" id="KW-0540">Nuclease</keyword>
<comment type="caution">
    <text evidence="8">The sequence shown here is derived from an EMBL/GenBank/DDBJ whole genome shotgun (WGS) entry which is preliminary data.</text>
</comment>
<dbReference type="InterPro" id="IPR038570">
    <property type="entry name" value="HicA_sf"/>
</dbReference>
<keyword evidence="9" id="KW-1185">Reference proteome</keyword>
<protein>
    <submittedName>
        <fullName evidence="8">Type II toxin-antitoxin system HicA family toxin</fullName>
    </submittedName>
</protein>
<evidence type="ECO:0000256" key="3">
    <source>
        <dbReference type="ARBA" id="ARBA00022722"/>
    </source>
</evidence>
<keyword evidence="4" id="KW-0255">Endonuclease</keyword>
<dbReference type="Gene3D" id="3.30.920.30">
    <property type="entry name" value="Hypothetical protein"/>
    <property type="match status" value="1"/>
</dbReference>
<keyword evidence="2" id="KW-1277">Toxin-antitoxin system</keyword>
<dbReference type="GO" id="GO:0016787">
    <property type="term" value="F:hydrolase activity"/>
    <property type="evidence" value="ECO:0007669"/>
    <property type="project" value="UniProtKB-KW"/>
</dbReference>
<reference evidence="8 9" key="1">
    <citation type="submission" date="2020-06" db="EMBL/GenBank/DDBJ databases">
        <title>High-quality draft genome of sulfate reducer Desulfobacter latus type strain AcrS2 isolated from marine sediment.</title>
        <authorList>
            <person name="Hoppe M."/>
            <person name="Larsen C.K."/>
            <person name="Marshall I.P.G."/>
            <person name="Schramm A."/>
            <person name="Marietou A.G."/>
        </authorList>
    </citation>
    <scope>NUCLEOTIDE SEQUENCE [LARGE SCALE GENOMIC DNA]</scope>
    <source>
        <strain evidence="8 9">AcRS2</strain>
    </source>
</reference>
<keyword evidence="6" id="KW-0694">RNA-binding</keyword>
<proteinExistence type="inferred from homology"/>
<dbReference type="AlphaFoldDB" id="A0A850T5A0"/>
<evidence type="ECO:0000256" key="7">
    <source>
        <dbReference type="ARBA" id="ARBA00023016"/>
    </source>
</evidence>
<comment type="similarity">
    <text evidence="1">Belongs to the HicA mRNA interferase family.</text>
</comment>
<dbReference type="RefSeq" id="WP_178368406.1">
    <property type="nucleotide sequence ID" value="NZ_JACADJ010000159.1"/>
</dbReference>
<accession>A0A850T5A0</accession>
<dbReference type="Proteomes" id="UP000553343">
    <property type="component" value="Unassembled WGS sequence"/>
</dbReference>
<name>A0A850T5A0_9BACT</name>
<dbReference type="GO" id="GO:0004519">
    <property type="term" value="F:endonuclease activity"/>
    <property type="evidence" value="ECO:0007669"/>
    <property type="project" value="UniProtKB-KW"/>
</dbReference>
<keyword evidence="7" id="KW-0346">Stress response</keyword>